<dbReference type="KEGG" id="ctae:BGI42_10440"/>
<dbReference type="CDD" id="cd06561">
    <property type="entry name" value="AlkD_like"/>
    <property type="match status" value="1"/>
</dbReference>
<gene>
    <name evidence="1" type="ORF">BGI42_10440</name>
</gene>
<keyword evidence="2" id="KW-1185">Reference proteome</keyword>
<name>A0A1D7XLC1_9CLOT</name>
<dbReference type="EMBL" id="CP017253">
    <property type="protein sequence ID" value="AOR24121.1"/>
    <property type="molecule type" value="Genomic_DNA"/>
</dbReference>
<dbReference type="Pfam" id="PF08713">
    <property type="entry name" value="DNA_alkylation"/>
    <property type="match status" value="1"/>
</dbReference>
<proteinExistence type="predicted"/>
<dbReference type="PANTHER" id="PTHR34070:SF1">
    <property type="entry name" value="DNA ALKYLATION REPAIR PROTEIN"/>
    <property type="match status" value="1"/>
</dbReference>
<dbReference type="RefSeq" id="WP_069680260.1">
    <property type="nucleotide sequence ID" value="NZ_CP017253.2"/>
</dbReference>
<dbReference type="Gene3D" id="1.25.10.90">
    <property type="match status" value="1"/>
</dbReference>
<protein>
    <submittedName>
        <fullName evidence="1">DNA alkylation repair protein</fullName>
    </submittedName>
</protein>
<reference evidence="2" key="1">
    <citation type="submission" date="2016-09" db="EMBL/GenBank/DDBJ databases">
        <title>Genomics of Clostridium taeniosporum, an organism which forms endospores with ribbon-like appendages.</title>
        <authorList>
            <person name="Walker J.R."/>
        </authorList>
    </citation>
    <scope>NUCLEOTIDE SEQUENCE [LARGE SCALE GENOMIC DNA]</scope>
    <source>
        <strain evidence="2">1/k</strain>
    </source>
</reference>
<dbReference type="SUPFAM" id="SSF48371">
    <property type="entry name" value="ARM repeat"/>
    <property type="match status" value="1"/>
</dbReference>
<dbReference type="InterPro" id="IPR016024">
    <property type="entry name" value="ARM-type_fold"/>
</dbReference>
<dbReference type="InterPro" id="IPR014825">
    <property type="entry name" value="DNA_alkylation"/>
</dbReference>
<dbReference type="AlphaFoldDB" id="A0A1D7XLC1"/>
<evidence type="ECO:0000313" key="2">
    <source>
        <dbReference type="Proteomes" id="UP000094652"/>
    </source>
</evidence>
<accession>A0A1D7XLC1</accession>
<sequence>MNKEYIRNKIFELSDVKYKEFHSKLCPNTNNIVGVRVPVLRKFAKEISRGEWREYLKEASNEYYEEIMLQGMVIGLAKMDIEERFKYIEEFIPKIYNWAICDVFTAGLKSIKSNKKYAFDFLEKYLHSEREFELRFAIVMLLDFYIVDEYIDRVIEILDDIHHHGYYVKMAVAWAISICYIKYPEKTIIYLKDNKLDDFTYNKALQKIIESYRVDKNEKIIIKSMKRK</sequence>
<dbReference type="PANTHER" id="PTHR34070">
    <property type="entry name" value="ARMADILLO-TYPE FOLD"/>
    <property type="match status" value="1"/>
</dbReference>
<dbReference type="Proteomes" id="UP000094652">
    <property type="component" value="Chromosome"/>
</dbReference>
<organism evidence="1 2">
    <name type="scientific">Clostridium taeniosporum</name>
    <dbReference type="NCBI Taxonomy" id="394958"/>
    <lineage>
        <taxon>Bacteria</taxon>
        <taxon>Bacillati</taxon>
        <taxon>Bacillota</taxon>
        <taxon>Clostridia</taxon>
        <taxon>Eubacteriales</taxon>
        <taxon>Clostridiaceae</taxon>
        <taxon>Clostridium</taxon>
    </lineage>
</organism>
<dbReference type="OrthoDB" id="9784740at2"/>
<dbReference type="STRING" id="394958.BGI42_10440"/>
<evidence type="ECO:0000313" key="1">
    <source>
        <dbReference type="EMBL" id="AOR24121.1"/>
    </source>
</evidence>